<comment type="subcellular location">
    <subcellularLocation>
        <location evidence="1">Membrane</location>
        <topology evidence="1">Multi-pass membrane protein</topology>
    </subcellularLocation>
</comment>
<evidence type="ECO:0000313" key="9">
    <source>
        <dbReference type="Proteomes" id="UP000799302"/>
    </source>
</evidence>
<gene>
    <name evidence="8" type="ORF">BT63DRAFT_370902</name>
</gene>
<dbReference type="Gene3D" id="1.20.1250.20">
    <property type="entry name" value="MFS general substrate transporter like domains"/>
    <property type="match status" value="1"/>
</dbReference>
<keyword evidence="9" id="KW-1185">Reference proteome</keyword>
<keyword evidence="6" id="KW-0732">Signal</keyword>
<feature type="domain" description="Major facilitator superfamily (MFS) profile" evidence="7">
    <location>
        <begin position="9"/>
        <end position="469"/>
    </location>
</feature>
<feature type="transmembrane region" description="Helical" evidence="5">
    <location>
        <begin position="273"/>
        <end position="291"/>
    </location>
</feature>
<keyword evidence="2 5" id="KW-0812">Transmembrane</keyword>
<dbReference type="EMBL" id="MU004233">
    <property type="protein sequence ID" value="KAF2671314.1"/>
    <property type="molecule type" value="Genomic_DNA"/>
</dbReference>
<keyword evidence="3 5" id="KW-1133">Transmembrane helix</keyword>
<feature type="transmembrane region" description="Helical" evidence="5">
    <location>
        <begin position="170"/>
        <end position="191"/>
    </location>
</feature>
<dbReference type="PROSITE" id="PS50850">
    <property type="entry name" value="MFS"/>
    <property type="match status" value="1"/>
</dbReference>
<evidence type="ECO:0000256" key="1">
    <source>
        <dbReference type="ARBA" id="ARBA00004141"/>
    </source>
</evidence>
<dbReference type="Proteomes" id="UP000799302">
    <property type="component" value="Unassembled WGS sequence"/>
</dbReference>
<protein>
    <submittedName>
        <fullName evidence="8">MFS general substrate transporter</fullName>
    </submittedName>
</protein>
<dbReference type="InterPro" id="IPR011701">
    <property type="entry name" value="MFS"/>
</dbReference>
<feature type="transmembrane region" description="Helical" evidence="5">
    <location>
        <begin position="235"/>
        <end position="253"/>
    </location>
</feature>
<dbReference type="PANTHER" id="PTHR42718:SF1">
    <property type="entry name" value="LOW AFFINITY AMMONIUM TRANSPORTER"/>
    <property type="match status" value="1"/>
</dbReference>
<dbReference type="SUPFAM" id="SSF103473">
    <property type="entry name" value="MFS general substrate transporter"/>
    <property type="match status" value="1"/>
</dbReference>
<keyword evidence="4 5" id="KW-0472">Membrane</keyword>
<feature type="transmembrane region" description="Helical" evidence="5">
    <location>
        <begin position="336"/>
        <end position="355"/>
    </location>
</feature>
<feature type="chain" id="PRO_5025433212" evidence="6">
    <location>
        <begin position="26"/>
        <end position="475"/>
    </location>
</feature>
<dbReference type="CDD" id="cd17476">
    <property type="entry name" value="MFS_Amf1_MDR_like"/>
    <property type="match status" value="1"/>
</dbReference>
<dbReference type="GO" id="GO:0016020">
    <property type="term" value="C:membrane"/>
    <property type="evidence" value="ECO:0007669"/>
    <property type="project" value="UniProtKB-SubCell"/>
</dbReference>
<feature type="transmembrane region" description="Helical" evidence="5">
    <location>
        <begin position="143"/>
        <end position="164"/>
    </location>
</feature>
<dbReference type="Pfam" id="PF07690">
    <property type="entry name" value="MFS_1"/>
    <property type="match status" value="1"/>
</dbReference>
<evidence type="ECO:0000256" key="6">
    <source>
        <dbReference type="SAM" id="SignalP"/>
    </source>
</evidence>
<feature type="transmembrane region" description="Helical" evidence="5">
    <location>
        <begin position="49"/>
        <end position="66"/>
    </location>
</feature>
<dbReference type="InterPro" id="IPR036259">
    <property type="entry name" value="MFS_trans_sf"/>
</dbReference>
<dbReference type="OrthoDB" id="2428527at2759"/>
<proteinExistence type="predicted"/>
<dbReference type="AlphaFoldDB" id="A0A6A6UKA3"/>
<feature type="transmembrane region" description="Helical" evidence="5">
    <location>
        <begin position="203"/>
        <end position="223"/>
    </location>
</feature>
<dbReference type="GO" id="GO:0022857">
    <property type="term" value="F:transmembrane transporter activity"/>
    <property type="evidence" value="ECO:0007669"/>
    <property type="project" value="InterPro"/>
</dbReference>
<evidence type="ECO:0000256" key="3">
    <source>
        <dbReference type="ARBA" id="ARBA00022989"/>
    </source>
</evidence>
<dbReference type="InterPro" id="IPR020846">
    <property type="entry name" value="MFS_dom"/>
</dbReference>
<evidence type="ECO:0000259" key="7">
    <source>
        <dbReference type="PROSITE" id="PS50850"/>
    </source>
</evidence>
<feature type="transmembrane region" description="Helical" evidence="5">
    <location>
        <begin position="361"/>
        <end position="387"/>
    </location>
</feature>
<evidence type="ECO:0000313" key="8">
    <source>
        <dbReference type="EMBL" id="KAF2671314.1"/>
    </source>
</evidence>
<name>A0A6A6UKA3_9PEZI</name>
<organism evidence="8 9">
    <name type="scientific">Microthyrium microscopicum</name>
    <dbReference type="NCBI Taxonomy" id="703497"/>
    <lineage>
        <taxon>Eukaryota</taxon>
        <taxon>Fungi</taxon>
        <taxon>Dikarya</taxon>
        <taxon>Ascomycota</taxon>
        <taxon>Pezizomycotina</taxon>
        <taxon>Dothideomycetes</taxon>
        <taxon>Dothideomycetes incertae sedis</taxon>
        <taxon>Microthyriales</taxon>
        <taxon>Microthyriaceae</taxon>
        <taxon>Microthyrium</taxon>
    </lineage>
</organism>
<sequence>MPIGREVLFVFIIVFSHFMTQAAFSQAMGPIDIIAKSFPLVGGRNDHGAWSIAGYALTSGTFILIAGRLGDIIGHKRIFSIGYGWFAIWSALTGFSVYAHSLILYDICRAMQGIGPALLVPNGLALLAGAYPPGMKKNLLFSLFGWMAPAGFVSGAAFGGLFAQKLWWPWIFWSFAGGCLTLFIASFFIIPENVTMRPEKAPSFDWAGCVTGVAGLVFINVAVTNGPLYGWGTPHVYFLAIIGLFFMLAFAWIEKRAKNPLLPVRDLNSTVAYILACVALGWGAFGIWLFYTFRFLQQVRHATPLMVAAQYAPAPISGLIAAGMTGFLLSHVPVSLVNLLSMIAFFSGVIIATFLPVHQSYWHQMFVSIVVMPFGMDMSFPAATIVLSNHMSPENQGMAASLVVTTVNYSISIALGIAGTVEMVMMKKGHGFDTMVHSLKGGYWAGVCMAGAGILLGMVFFIRTLRKEGWKLLDE</sequence>
<feature type="transmembrane region" description="Helical" evidence="5">
    <location>
        <begin position="110"/>
        <end position="131"/>
    </location>
</feature>
<feature type="transmembrane region" description="Helical" evidence="5">
    <location>
        <begin position="399"/>
        <end position="421"/>
    </location>
</feature>
<accession>A0A6A6UKA3</accession>
<evidence type="ECO:0000256" key="5">
    <source>
        <dbReference type="SAM" id="Phobius"/>
    </source>
</evidence>
<dbReference type="Gene3D" id="1.20.1720.10">
    <property type="entry name" value="Multidrug resistance protein D"/>
    <property type="match status" value="1"/>
</dbReference>
<evidence type="ECO:0000256" key="2">
    <source>
        <dbReference type="ARBA" id="ARBA00022692"/>
    </source>
</evidence>
<evidence type="ECO:0000256" key="4">
    <source>
        <dbReference type="ARBA" id="ARBA00023136"/>
    </source>
</evidence>
<feature type="transmembrane region" description="Helical" evidence="5">
    <location>
        <begin position="311"/>
        <end position="329"/>
    </location>
</feature>
<feature type="signal peptide" evidence="6">
    <location>
        <begin position="1"/>
        <end position="25"/>
    </location>
</feature>
<reference evidence="8" key="1">
    <citation type="journal article" date="2020" name="Stud. Mycol.">
        <title>101 Dothideomycetes genomes: a test case for predicting lifestyles and emergence of pathogens.</title>
        <authorList>
            <person name="Haridas S."/>
            <person name="Albert R."/>
            <person name="Binder M."/>
            <person name="Bloem J."/>
            <person name="Labutti K."/>
            <person name="Salamov A."/>
            <person name="Andreopoulos B."/>
            <person name="Baker S."/>
            <person name="Barry K."/>
            <person name="Bills G."/>
            <person name="Bluhm B."/>
            <person name="Cannon C."/>
            <person name="Castanera R."/>
            <person name="Culley D."/>
            <person name="Daum C."/>
            <person name="Ezra D."/>
            <person name="Gonzalez J."/>
            <person name="Henrissat B."/>
            <person name="Kuo A."/>
            <person name="Liang C."/>
            <person name="Lipzen A."/>
            <person name="Lutzoni F."/>
            <person name="Magnuson J."/>
            <person name="Mondo S."/>
            <person name="Nolan M."/>
            <person name="Ohm R."/>
            <person name="Pangilinan J."/>
            <person name="Park H.-J."/>
            <person name="Ramirez L."/>
            <person name="Alfaro M."/>
            <person name="Sun H."/>
            <person name="Tritt A."/>
            <person name="Yoshinaga Y."/>
            <person name="Zwiers L.-H."/>
            <person name="Turgeon B."/>
            <person name="Goodwin S."/>
            <person name="Spatafora J."/>
            <person name="Crous P."/>
            <person name="Grigoriev I."/>
        </authorList>
    </citation>
    <scope>NUCLEOTIDE SEQUENCE</scope>
    <source>
        <strain evidence="8">CBS 115976</strain>
    </source>
</reference>
<feature type="transmembrane region" description="Helical" evidence="5">
    <location>
        <begin position="78"/>
        <end position="98"/>
    </location>
</feature>
<feature type="transmembrane region" description="Helical" evidence="5">
    <location>
        <begin position="441"/>
        <end position="462"/>
    </location>
</feature>
<dbReference type="PANTHER" id="PTHR42718">
    <property type="entry name" value="MAJOR FACILITATOR SUPERFAMILY MULTIDRUG TRANSPORTER MFSC"/>
    <property type="match status" value="1"/>
</dbReference>